<reference evidence="2" key="1">
    <citation type="submission" date="2017-03" db="EMBL/GenBank/DDBJ databases">
        <title>Phytopthora megakarya and P. palmivora, two closely related causual agents of cacao black pod achieved similar genome size and gene model numbers by different mechanisms.</title>
        <authorList>
            <person name="Ali S."/>
            <person name="Shao J."/>
            <person name="Larry D.J."/>
            <person name="Kronmiller B."/>
            <person name="Shen D."/>
            <person name="Strem M.D."/>
            <person name="Melnick R.L."/>
            <person name="Guiltinan M.J."/>
            <person name="Tyler B.M."/>
            <person name="Meinhardt L.W."/>
            <person name="Bailey B.A."/>
        </authorList>
    </citation>
    <scope>NUCLEOTIDE SEQUENCE [LARGE SCALE GENOMIC DNA]</scope>
    <source>
        <strain evidence="2">zdho120</strain>
    </source>
</reference>
<proteinExistence type="predicted"/>
<dbReference type="Proteomes" id="UP000198211">
    <property type="component" value="Unassembled WGS sequence"/>
</dbReference>
<accession>A0A225W5F1</accession>
<sequence>MYLACRPTQPPNCLFPESVHKARFVIDLKRQTHYKTHSFRKPSRRFYLAVLLVARPSLVYV</sequence>
<evidence type="ECO:0000313" key="1">
    <source>
        <dbReference type="EMBL" id="OWZ12100.1"/>
    </source>
</evidence>
<name>A0A225W5F1_9STRA</name>
<keyword evidence="2" id="KW-1185">Reference proteome</keyword>
<organism evidence="1 2">
    <name type="scientific">Phytophthora megakarya</name>
    <dbReference type="NCBI Taxonomy" id="4795"/>
    <lineage>
        <taxon>Eukaryota</taxon>
        <taxon>Sar</taxon>
        <taxon>Stramenopiles</taxon>
        <taxon>Oomycota</taxon>
        <taxon>Peronosporomycetes</taxon>
        <taxon>Peronosporales</taxon>
        <taxon>Peronosporaceae</taxon>
        <taxon>Phytophthora</taxon>
    </lineage>
</organism>
<protein>
    <submittedName>
        <fullName evidence="1">Uncharacterized protein</fullName>
    </submittedName>
</protein>
<evidence type="ECO:0000313" key="2">
    <source>
        <dbReference type="Proteomes" id="UP000198211"/>
    </source>
</evidence>
<comment type="caution">
    <text evidence="1">The sequence shown here is derived from an EMBL/GenBank/DDBJ whole genome shotgun (WGS) entry which is preliminary data.</text>
</comment>
<dbReference type="AlphaFoldDB" id="A0A225W5F1"/>
<gene>
    <name evidence="1" type="ORF">PHMEG_00014787</name>
</gene>
<dbReference type="EMBL" id="NBNE01001941">
    <property type="protein sequence ID" value="OWZ12100.1"/>
    <property type="molecule type" value="Genomic_DNA"/>
</dbReference>